<name>A0A9Q0X4R2_9ROSI</name>
<feature type="region of interest" description="Disordered" evidence="1">
    <location>
        <begin position="21"/>
        <end position="66"/>
    </location>
</feature>
<proteinExistence type="predicted"/>
<reference evidence="2" key="2">
    <citation type="journal article" date="2023" name="Int. J. Mol. Sci.">
        <title>De Novo Assembly and Annotation of 11 Diverse Shrub Willow (Salix) Genomes Reveals Novel Gene Organization in Sex-Linked Regions.</title>
        <authorList>
            <person name="Hyden B."/>
            <person name="Feng K."/>
            <person name="Yates T.B."/>
            <person name="Jawdy S."/>
            <person name="Cereghino C."/>
            <person name="Smart L.B."/>
            <person name="Muchero W."/>
        </authorList>
    </citation>
    <scope>NUCLEOTIDE SEQUENCE</scope>
    <source>
        <tissue evidence="2">Shoot tip</tissue>
    </source>
</reference>
<dbReference type="Proteomes" id="UP001151752">
    <property type="component" value="Chromosome 16"/>
</dbReference>
<dbReference type="AlphaFoldDB" id="A0A9Q0X4R2"/>
<comment type="caution">
    <text evidence="2">The sequence shown here is derived from an EMBL/GenBank/DDBJ whole genome shotgun (WGS) entry which is preliminary data.</text>
</comment>
<protein>
    <submittedName>
        <fullName evidence="2">Uncharacterized protein</fullName>
    </submittedName>
</protein>
<dbReference type="EMBL" id="JAPFFM010000001">
    <property type="protein sequence ID" value="KAJ6777833.1"/>
    <property type="molecule type" value="Genomic_DNA"/>
</dbReference>
<sequence>MILLQICIKIFSRYLFTTAPSTSTSTSHVPFQNPPPPPLPNPPPPPLPNPPPPPRSLPNAPPLPRP</sequence>
<accession>A0A9Q0X4R2</accession>
<feature type="non-terminal residue" evidence="2">
    <location>
        <position position="66"/>
    </location>
</feature>
<feature type="compositionally biased region" description="Pro residues" evidence="1">
    <location>
        <begin position="32"/>
        <end position="66"/>
    </location>
</feature>
<gene>
    <name evidence="2" type="ORF">OIU74_001748</name>
</gene>
<reference evidence="2" key="1">
    <citation type="submission" date="2022-11" db="EMBL/GenBank/DDBJ databases">
        <authorList>
            <person name="Hyden B.L."/>
            <person name="Feng K."/>
            <person name="Yates T."/>
            <person name="Jawdy S."/>
            <person name="Smart L.B."/>
            <person name="Muchero W."/>
        </authorList>
    </citation>
    <scope>NUCLEOTIDE SEQUENCE</scope>
    <source>
        <tissue evidence="2">Shoot tip</tissue>
    </source>
</reference>
<evidence type="ECO:0000313" key="3">
    <source>
        <dbReference type="Proteomes" id="UP001151752"/>
    </source>
</evidence>
<keyword evidence="3" id="KW-1185">Reference proteome</keyword>
<evidence type="ECO:0000313" key="2">
    <source>
        <dbReference type="EMBL" id="KAJ6777833.1"/>
    </source>
</evidence>
<evidence type="ECO:0000256" key="1">
    <source>
        <dbReference type="SAM" id="MobiDB-lite"/>
    </source>
</evidence>
<organism evidence="2 3">
    <name type="scientific">Salix koriyanagi</name>
    <dbReference type="NCBI Taxonomy" id="2511006"/>
    <lineage>
        <taxon>Eukaryota</taxon>
        <taxon>Viridiplantae</taxon>
        <taxon>Streptophyta</taxon>
        <taxon>Embryophyta</taxon>
        <taxon>Tracheophyta</taxon>
        <taxon>Spermatophyta</taxon>
        <taxon>Magnoliopsida</taxon>
        <taxon>eudicotyledons</taxon>
        <taxon>Gunneridae</taxon>
        <taxon>Pentapetalae</taxon>
        <taxon>rosids</taxon>
        <taxon>fabids</taxon>
        <taxon>Malpighiales</taxon>
        <taxon>Salicaceae</taxon>
        <taxon>Saliceae</taxon>
        <taxon>Salix</taxon>
    </lineage>
</organism>